<dbReference type="CDD" id="cd06828">
    <property type="entry name" value="PLPDE_III_DapDC"/>
    <property type="match status" value="1"/>
</dbReference>
<feature type="binding site" evidence="5">
    <location>
        <position position="292"/>
    </location>
    <ligand>
        <name>substrate</name>
    </ligand>
</feature>
<dbReference type="EMBL" id="CAJEWE010000007">
    <property type="protein sequence ID" value="CAD2073744.1"/>
    <property type="molecule type" value="Genomic_DNA"/>
</dbReference>
<evidence type="ECO:0000259" key="10">
    <source>
        <dbReference type="Pfam" id="PF02784"/>
    </source>
</evidence>
<protein>
    <recommendedName>
        <fullName evidence="5 6">Diaminopimelate decarboxylase</fullName>
        <shortName evidence="5">DAP decarboxylase</shortName>
        <shortName evidence="5">DAPDC</shortName>
        <ecNumber evidence="5 6">4.1.1.20</ecNumber>
    </recommendedName>
</protein>
<proteinExistence type="inferred from homology"/>
<keyword evidence="5 8" id="KW-0457">Lysine biosynthesis</keyword>
<feature type="binding site" evidence="5">
    <location>
        <position position="389"/>
    </location>
    <ligand>
        <name>substrate</name>
    </ligand>
</feature>
<reference evidence="11 12" key="1">
    <citation type="submission" date="2020-07" db="EMBL/GenBank/DDBJ databases">
        <authorList>
            <person name="Criscuolo A."/>
        </authorList>
    </citation>
    <scope>NUCLEOTIDE SEQUENCE [LARGE SCALE GENOMIC DNA]</scope>
    <source>
        <strain evidence="12">CIP 111030</strain>
    </source>
</reference>
<dbReference type="PROSITE" id="PS00879">
    <property type="entry name" value="ODR_DC_2_2"/>
    <property type="match status" value="1"/>
</dbReference>
<organism evidence="11 12">
    <name type="scientific">Phocicoccus schoeneichii</name>
    <dbReference type="NCBI Taxonomy" id="1812261"/>
    <lineage>
        <taxon>Bacteria</taxon>
        <taxon>Bacillati</taxon>
        <taxon>Bacillota</taxon>
        <taxon>Bacilli</taxon>
        <taxon>Bacillales</taxon>
        <taxon>Salinicoccaceae</taxon>
        <taxon>Phocicoccus</taxon>
    </lineage>
</organism>
<gene>
    <name evidence="5 11" type="primary">lysA</name>
    <name evidence="11" type="ORF">JEOSCH030_00548</name>
</gene>
<name>A0A6V7R9S5_9BACL</name>
<comment type="catalytic activity">
    <reaction evidence="5 8">
        <text>meso-2,6-diaminopimelate + H(+) = L-lysine + CO2</text>
        <dbReference type="Rhea" id="RHEA:15101"/>
        <dbReference type="ChEBI" id="CHEBI:15378"/>
        <dbReference type="ChEBI" id="CHEBI:16526"/>
        <dbReference type="ChEBI" id="CHEBI:32551"/>
        <dbReference type="ChEBI" id="CHEBI:57791"/>
        <dbReference type="EC" id="4.1.1.20"/>
    </reaction>
</comment>
<dbReference type="PRINTS" id="PR01179">
    <property type="entry name" value="ODADCRBXLASE"/>
</dbReference>
<accession>A0A6V7R9S5</accession>
<evidence type="ECO:0000256" key="7">
    <source>
        <dbReference type="PIRSR" id="PIRSR600183-50"/>
    </source>
</evidence>
<dbReference type="InterPro" id="IPR022643">
    <property type="entry name" value="De-COase2_C"/>
</dbReference>
<feature type="binding site" evidence="5">
    <location>
        <position position="361"/>
    </location>
    <ligand>
        <name>substrate</name>
    </ligand>
</feature>
<dbReference type="InterPro" id="IPR009006">
    <property type="entry name" value="Ala_racemase/Decarboxylase_C"/>
</dbReference>
<evidence type="ECO:0000313" key="11">
    <source>
        <dbReference type="EMBL" id="CAD2073744.1"/>
    </source>
</evidence>
<dbReference type="HAMAP" id="MF_02120">
    <property type="entry name" value="LysA"/>
    <property type="match status" value="1"/>
</dbReference>
<comment type="caution">
    <text evidence="11">The sequence shown here is derived from an EMBL/GenBank/DDBJ whole genome shotgun (WGS) entry which is preliminary data.</text>
</comment>
<comment type="function">
    <text evidence="5">Specifically catalyzes the decarboxylation of meso-diaminopimelate (meso-DAP) to L-lysine.</text>
</comment>
<dbReference type="SUPFAM" id="SSF50621">
    <property type="entry name" value="Alanine racemase C-terminal domain-like"/>
    <property type="match status" value="1"/>
</dbReference>
<evidence type="ECO:0000256" key="3">
    <source>
        <dbReference type="ARBA" id="ARBA00022898"/>
    </source>
</evidence>
<dbReference type="FunFam" id="3.20.20.10:FF:000003">
    <property type="entry name" value="Diaminopimelate decarboxylase"/>
    <property type="match status" value="1"/>
</dbReference>
<evidence type="ECO:0000256" key="6">
    <source>
        <dbReference type="NCBIfam" id="TIGR01048"/>
    </source>
</evidence>
<evidence type="ECO:0000256" key="8">
    <source>
        <dbReference type="RuleBase" id="RU003738"/>
    </source>
</evidence>
<dbReference type="InterPro" id="IPR002986">
    <property type="entry name" value="DAP_deCOOHase_LysA"/>
</dbReference>
<comment type="subunit">
    <text evidence="5">Homodimer.</text>
</comment>
<dbReference type="EC" id="4.1.1.20" evidence="5 6"/>
<feature type="modified residue" description="N6-(pyridoxal phosphate)lysine" evidence="5 7">
    <location>
        <position position="65"/>
    </location>
</feature>
<dbReference type="UniPathway" id="UPA00034">
    <property type="reaction ID" value="UER00027"/>
</dbReference>
<dbReference type="Proteomes" id="UP000521032">
    <property type="component" value="Unassembled WGS sequence"/>
</dbReference>
<keyword evidence="2 5" id="KW-0210">Decarboxylase</keyword>
<evidence type="ECO:0000313" key="12">
    <source>
        <dbReference type="Proteomes" id="UP000521032"/>
    </source>
</evidence>
<feature type="domain" description="Orn/DAP/Arg decarboxylase 2 N-terminal" evidence="10">
    <location>
        <begin position="40"/>
        <end position="295"/>
    </location>
</feature>
<feature type="binding site" evidence="5">
    <location>
        <position position="389"/>
    </location>
    <ligand>
        <name>pyridoxal 5'-phosphate</name>
        <dbReference type="ChEBI" id="CHEBI:597326"/>
    </ligand>
</feature>
<dbReference type="InterPro" id="IPR000183">
    <property type="entry name" value="Orn/DAP/Arg_de-COase"/>
</dbReference>
<evidence type="ECO:0000256" key="2">
    <source>
        <dbReference type="ARBA" id="ARBA00022793"/>
    </source>
</evidence>
<keyword evidence="3 5" id="KW-0663">Pyridoxal phosphate</keyword>
<evidence type="ECO:0000259" key="9">
    <source>
        <dbReference type="Pfam" id="PF00278"/>
    </source>
</evidence>
<dbReference type="PANTHER" id="PTHR43727:SF2">
    <property type="entry name" value="GROUP IV DECARBOXYLASE"/>
    <property type="match status" value="1"/>
</dbReference>
<keyword evidence="5" id="KW-0028">Amino-acid biosynthesis</keyword>
<keyword evidence="4 5" id="KW-0456">Lyase</keyword>
<evidence type="ECO:0000256" key="5">
    <source>
        <dbReference type="HAMAP-Rule" id="MF_02120"/>
    </source>
</evidence>
<dbReference type="GO" id="GO:0009089">
    <property type="term" value="P:lysine biosynthetic process via diaminopimelate"/>
    <property type="evidence" value="ECO:0007669"/>
    <property type="project" value="UniProtKB-UniRule"/>
</dbReference>
<dbReference type="NCBIfam" id="TIGR01048">
    <property type="entry name" value="lysA"/>
    <property type="match status" value="1"/>
</dbReference>
<comment type="cofactor">
    <cofactor evidence="1 5 7 8">
        <name>pyridoxal 5'-phosphate</name>
        <dbReference type="ChEBI" id="CHEBI:597326"/>
    </cofactor>
</comment>
<dbReference type="InterPro" id="IPR022644">
    <property type="entry name" value="De-COase2_N"/>
</dbReference>
<evidence type="ECO:0000256" key="1">
    <source>
        <dbReference type="ARBA" id="ARBA00001933"/>
    </source>
</evidence>
<dbReference type="InterPro" id="IPR022657">
    <property type="entry name" value="De-COase2_CS"/>
</dbReference>
<dbReference type="SUPFAM" id="SSF51419">
    <property type="entry name" value="PLP-binding barrel"/>
    <property type="match status" value="1"/>
</dbReference>
<dbReference type="InterPro" id="IPR029066">
    <property type="entry name" value="PLP-binding_barrel"/>
</dbReference>
<evidence type="ECO:0000256" key="4">
    <source>
        <dbReference type="ARBA" id="ARBA00023239"/>
    </source>
</evidence>
<keyword evidence="12" id="KW-1185">Reference proteome</keyword>
<sequence length="433" mass="48956">MKLFGTMEVKENTLYIGGVNTEELRKNYGTPLYVMDEVAIETQMQTFTTHFSSNTFESRVLYASKAFLNLYIAGLAKKNNLFIDVVSGGELFTVLRAGFNPKKIYFHGNNKTYDELNFAIEENVGTIILDNQYEYEMLNGLLNEKDKTQRVMVRVNPDIDTDTHKYIQTTKEDSKFGFNMYKDETMTFIKTLEADDRIDFVGIHCHIGSQIFDDASFYLEAKKMAEYAKQLKEALGREVEEINLGGGFGVYYTAGDTPLDLTEFLPKYTAHIESVFQEYGISPKIVSIEPGRSMVNNFGSTLYTVGAIKKMAEDLTFMLVDGGMNDNMRPAMYEAKYEAYLANKMNEAPSAHYKVAGKLCETGDVLIEDVQLPEAAPGDLLITPSTGAYAYSMSSNYNRMTRPAVVFVKDGETKVAVRRETYEDLIRNDEVME</sequence>
<dbReference type="Pfam" id="PF00278">
    <property type="entry name" value="Orn_DAP_Arg_deC"/>
    <property type="match status" value="1"/>
</dbReference>
<dbReference type="PANTHER" id="PTHR43727">
    <property type="entry name" value="DIAMINOPIMELATE DECARBOXYLASE"/>
    <property type="match status" value="1"/>
</dbReference>
<feature type="domain" description="Orn/DAP/Arg decarboxylase 2 C-terminal" evidence="9">
    <location>
        <begin position="34"/>
        <end position="387"/>
    </location>
</feature>
<feature type="binding site" evidence="5">
    <location>
        <position position="329"/>
    </location>
    <ligand>
        <name>substrate</name>
    </ligand>
</feature>
<dbReference type="PRINTS" id="PR01181">
    <property type="entry name" value="DAPDCRBXLASE"/>
</dbReference>
<comment type="pathway">
    <text evidence="5 8">Amino-acid biosynthesis; L-lysine biosynthesis via DAP pathway; L-lysine from DL-2,6-diaminopimelate: step 1/1.</text>
</comment>
<feature type="binding site" evidence="5">
    <location>
        <position position="247"/>
    </location>
    <ligand>
        <name>pyridoxal 5'-phosphate</name>
        <dbReference type="ChEBI" id="CHEBI:597326"/>
    </ligand>
</feature>
<dbReference type="Gene3D" id="2.40.37.10">
    <property type="entry name" value="Lyase, Ornithine Decarboxylase, Chain A, domain 1"/>
    <property type="match status" value="1"/>
</dbReference>
<feature type="active site" description="Proton donor" evidence="7">
    <location>
        <position position="360"/>
    </location>
</feature>
<comment type="similarity">
    <text evidence="5">Belongs to the Orn/Lys/Arg decarboxylase class-II family. LysA subfamily.</text>
</comment>
<feature type="binding site" evidence="5">
    <location>
        <begin position="289"/>
        <end position="292"/>
    </location>
    <ligand>
        <name>pyridoxal 5'-phosphate</name>
        <dbReference type="ChEBI" id="CHEBI:597326"/>
    </ligand>
</feature>
<dbReference type="RefSeq" id="WP_186085735.1">
    <property type="nucleotide sequence ID" value="NZ_BMDB01000002.1"/>
</dbReference>
<dbReference type="Gene3D" id="3.20.20.10">
    <property type="entry name" value="Alanine racemase"/>
    <property type="match status" value="1"/>
</dbReference>
<dbReference type="AlphaFoldDB" id="A0A6V7R9S5"/>
<dbReference type="Pfam" id="PF02784">
    <property type="entry name" value="Orn_Arg_deC_N"/>
    <property type="match status" value="1"/>
</dbReference>
<dbReference type="GO" id="GO:0030170">
    <property type="term" value="F:pyridoxal phosphate binding"/>
    <property type="evidence" value="ECO:0007669"/>
    <property type="project" value="UniProtKB-UniRule"/>
</dbReference>
<feature type="binding site" evidence="5">
    <location>
        <position position="333"/>
    </location>
    <ligand>
        <name>substrate</name>
    </ligand>
</feature>
<dbReference type="GO" id="GO:0008836">
    <property type="term" value="F:diaminopimelate decarboxylase activity"/>
    <property type="evidence" value="ECO:0007669"/>
    <property type="project" value="UniProtKB-UniRule"/>
</dbReference>